<dbReference type="Proteomes" id="UP000297871">
    <property type="component" value="Unassembled WGS sequence"/>
</dbReference>
<proteinExistence type="predicted"/>
<name>A0A4R9J2R2_9LEPT</name>
<dbReference type="EMBL" id="RQFY01000007">
    <property type="protein sequence ID" value="TGL31322.1"/>
    <property type="molecule type" value="Genomic_DNA"/>
</dbReference>
<evidence type="ECO:0000313" key="2">
    <source>
        <dbReference type="Proteomes" id="UP000297871"/>
    </source>
</evidence>
<dbReference type="AlphaFoldDB" id="A0A4R9J2R2"/>
<comment type="caution">
    <text evidence="1">The sequence shown here is derived from an EMBL/GenBank/DDBJ whole genome shotgun (WGS) entry which is preliminary data.</text>
</comment>
<dbReference type="RefSeq" id="WP_135616078.1">
    <property type="nucleotide sequence ID" value="NZ_RQFY01000007.1"/>
</dbReference>
<protein>
    <submittedName>
        <fullName evidence="1">Uncharacterized protein</fullName>
    </submittedName>
</protein>
<dbReference type="OrthoDB" id="9917075at2"/>
<evidence type="ECO:0000313" key="1">
    <source>
        <dbReference type="EMBL" id="TGL31322.1"/>
    </source>
</evidence>
<organism evidence="1 2">
    <name type="scientific">Leptospira koniambonensis</name>
    <dbReference type="NCBI Taxonomy" id="2484950"/>
    <lineage>
        <taxon>Bacteria</taxon>
        <taxon>Pseudomonadati</taxon>
        <taxon>Spirochaetota</taxon>
        <taxon>Spirochaetia</taxon>
        <taxon>Leptospirales</taxon>
        <taxon>Leptospiraceae</taxon>
        <taxon>Leptospira</taxon>
    </lineage>
</organism>
<keyword evidence="2" id="KW-1185">Reference proteome</keyword>
<reference evidence="1" key="1">
    <citation type="journal article" date="2019" name="PLoS Negl. Trop. Dis.">
        <title>Revisiting the worldwide diversity of Leptospira species in the environment.</title>
        <authorList>
            <person name="Vincent A.T."/>
            <person name="Schiettekatte O."/>
            <person name="Bourhy P."/>
            <person name="Veyrier F.J."/>
            <person name="Picardeau M."/>
        </authorList>
    </citation>
    <scope>NUCLEOTIDE SEQUENCE [LARGE SCALE GENOMIC DNA]</scope>
    <source>
        <strain evidence="1">201800265</strain>
    </source>
</reference>
<accession>A0A4R9J2R2</accession>
<sequence length="88" mass="9978">MHLLEIIQNGQFTIVENTIAVAADGGTVAFILIDSREDQYTFYLDRRIESETINHFYINEYPGSIDSLSIGENPTLLAVVERMLKTQN</sequence>
<gene>
    <name evidence="1" type="ORF">EHQ52_15405</name>
</gene>